<dbReference type="EMBL" id="JOKN01000011">
    <property type="protein sequence ID" value="KEQ56698.1"/>
    <property type="molecule type" value="Genomic_DNA"/>
</dbReference>
<evidence type="ECO:0000313" key="2">
    <source>
        <dbReference type="Proteomes" id="UP000028059"/>
    </source>
</evidence>
<proteinExistence type="predicted"/>
<evidence type="ECO:0000313" key="1">
    <source>
        <dbReference type="EMBL" id="KEQ56698.1"/>
    </source>
</evidence>
<dbReference type="AlphaFoldDB" id="A0A081RNC5"/>
<keyword evidence="2" id="KW-1185">Reference proteome</keyword>
<reference evidence="1 2" key="1">
    <citation type="submission" date="2014-06" db="EMBL/GenBank/DDBJ databases">
        <authorList>
            <person name="Ngugi D.K."/>
            <person name="Blom J."/>
            <person name="Alam I."/>
            <person name="Rashid M."/>
            <person name="Ba Alawi W."/>
            <person name="Zhang G."/>
            <person name="Hikmawan T."/>
            <person name="Guan Y."/>
            <person name="Antunes A."/>
            <person name="Siam R."/>
            <person name="ElDorry H."/>
            <person name="Bajic V."/>
            <person name="Stingl U."/>
        </authorList>
    </citation>
    <scope>NUCLEOTIDE SEQUENCE [LARGE SCALE GENOMIC DNA]</scope>
    <source>
        <strain evidence="1">SCGC AAA799-N04</strain>
    </source>
</reference>
<organism evidence="1 2">
    <name type="scientific">Marine Group I thaumarchaeote SCGC AAA799-N04</name>
    <dbReference type="NCBI Taxonomy" id="1502293"/>
    <lineage>
        <taxon>Archaea</taxon>
        <taxon>Nitrososphaerota</taxon>
        <taxon>Marine Group I</taxon>
    </lineage>
</organism>
<accession>A0A081RNC5</accession>
<comment type="caution">
    <text evidence="1">The sequence shown here is derived from an EMBL/GenBank/DDBJ whole genome shotgun (WGS) entry which is preliminary data.</text>
</comment>
<dbReference type="Proteomes" id="UP000028059">
    <property type="component" value="Unassembled WGS sequence"/>
</dbReference>
<gene>
    <name evidence="1" type="ORF">AAA799N04_00832</name>
</gene>
<sequence length="567" mass="64347">MLYEKHSKEFPKHSMVTPTVSNDVELTHETAIKQELLHGNLFDDNIDHFKKTIYREDDNIQRVFLNGLSAYMKNPNNSRLLAPTGEGKTYLTSEISKTFSSSDVIFLASASAQSFKYDFSDYVVMNDDGSLESMREKLTDLETKLASESDSKQKKSLTYQIKQIRSNAYGLVDFSNKWIIFSDSQNFSLWESLKPLLSHDSEYIVHKVTNKLGGKNTTQNIIFRGKPAVTYCSAKDESKHDVTGEIDSRFDTISLHNDKQKYRDSLTLIAKKQGLAGELFDDEVVSKHEQKLACMRTQLLKDQILKYGQKDNPVLNPFMITISEIFPNDSGMRSRQLDRFGQMINLICICNANRRSKVIIGDDEYPIVSINDVLQTTKIIKESPVIPTYKIQFFNDVIRKAIQDLANDSNISKRTEGTIDEKTWITASEISDFAEKTLDKKFGRQKTQETYLKDLEDHGYVESIQDSTNKSRKLYSISSKYADIPASLESTLIDTSTLDESCVKSFLDRYVKHRLSSKNIQIVDESGKSISLGKLASTLCIIDTDMSDSSHKSDSVEASIGIEIFED</sequence>
<name>A0A081RNC5_9ARCH</name>
<protein>
    <submittedName>
        <fullName evidence="1">Uncharacterized protein</fullName>
    </submittedName>
</protein>